<protein>
    <submittedName>
        <fullName evidence="1">Uncharacterized protein</fullName>
    </submittedName>
</protein>
<dbReference type="EMBL" id="KZ293654">
    <property type="protein sequence ID" value="PBK94275.1"/>
    <property type="molecule type" value="Genomic_DNA"/>
</dbReference>
<dbReference type="OrthoDB" id="10505893at2759"/>
<evidence type="ECO:0000313" key="1">
    <source>
        <dbReference type="EMBL" id="PBK94275.1"/>
    </source>
</evidence>
<gene>
    <name evidence="1" type="ORF">ARMGADRAFT_1078973</name>
</gene>
<dbReference type="Proteomes" id="UP000217790">
    <property type="component" value="Unassembled WGS sequence"/>
</dbReference>
<reference evidence="2" key="1">
    <citation type="journal article" date="2017" name="Nat. Ecol. Evol.">
        <title>Genome expansion and lineage-specific genetic innovations in the forest pathogenic fungi Armillaria.</title>
        <authorList>
            <person name="Sipos G."/>
            <person name="Prasanna A.N."/>
            <person name="Walter M.C."/>
            <person name="O'Connor E."/>
            <person name="Balint B."/>
            <person name="Krizsan K."/>
            <person name="Kiss B."/>
            <person name="Hess J."/>
            <person name="Varga T."/>
            <person name="Slot J."/>
            <person name="Riley R."/>
            <person name="Boka B."/>
            <person name="Rigling D."/>
            <person name="Barry K."/>
            <person name="Lee J."/>
            <person name="Mihaltcheva S."/>
            <person name="LaButti K."/>
            <person name="Lipzen A."/>
            <person name="Waldron R."/>
            <person name="Moloney N.M."/>
            <person name="Sperisen C."/>
            <person name="Kredics L."/>
            <person name="Vagvoelgyi C."/>
            <person name="Patrignani A."/>
            <person name="Fitzpatrick D."/>
            <person name="Nagy I."/>
            <person name="Doyle S."/>
            <person name="Anderson J.B."/>
            <person name="Grigoriev I.V."/>
            <person name="Gueldener U."/>
            <person name="Muensterkoetter M."/>
            <person name="Nagy L.G."/>
        </authorList>
    </citation>
    <scope>NUCLEOTIDE SEQUENCE [LARGE SCALE GENOMIC DNA]</scope>
    <source>
        <strain evidence="2">Ar21-2</strain>
    </source>
</reference>
<dbReference type="STRING" id="47427.A0A2H3DGC4"/>
<sequence>MTRVLLDVLLDDLKKEFEPASNSATAKVIEPGTEKAILSQSKSDCGEATRRSGEPTFIVVPGATSGSSSEKATYADSFRTAVWTLAIAPDTPLTSLRNLESFFFSKIKAEGPTYPYHLVSYSSTSVFLLVLLKLSEDSGDKIIQPVMLNHFLAISVYAALPTIASVPIS</sequence>
<name>A0A2H3DGC4_ARMGA</name>
<accession>A0A2H3DGC4</accession>
<organism evidence="1 2">
    <name type="scientific">Armillaria gallica</name>
    <name type="common">Bulbous honey fungus</name>
    <name type="synonym">Armillaria bulbosa</name>
    <dbReference type="NCBI Taxonomy" id="47427"/>
    <lineage>
        <taxon>Eukaryota</taxon>
        <taxon>Fungi</taxon>
        <taxon>Dikarya</taxon>
        <taxon>Basidiomycota</taxon>
        <taxon>Agaricomycotina</taxon>
        <taxon>Agaricomycetes</taxon>
        <taxon>Agaricomycetidae</taxon>
        <taxon>Agaricales</taxon>
        <taxon>Marasmiineae</taxon>
        <taxon>Physalacriaceae</taxon>
        <taxon>Armillaria</taxon>
    </lineage>
</organism>
<dbReference type="AlphaFoldDB" id="A0A2H3DGC4"/>
<evidence type="ECO:0000313" key="2">
    <source>
        <dbReference type="Proteomes" id="UP000217790"/>
    </source>
</evidence>
<dbReference type="InParanoid" id="A0A2H3DGC4"/>
<keyword evidence="2" id="KW-1185">Reference proteome</keyword>
<proteinExistence type="predicted"/>